<dbReference type="GO" id="GO:0016020">
    <property type="term" value="C:membrane"/>
    <property type="evidence" value="ECO:0007669"/>
    <property type="project" value="UniProtKB-SubCell"/>
</dbReference>
<comment type="caution">
    <text evidence="7">The sequence shown here is derived from an EMBL/GenBank/DDBJ whole genome shotgun (WGS) entry which is preliminary data.</text>
</comment>
<accession>A0A645HXC5</accession>
<evidence type="ECO:0000256" key="1">
    <source>
        <dbReference type="ARBA" id="ARBA00004141"/>
    </source>
</evidence>
<dbReference type="InterPro" id="IPR013525">
    <property type="entry name" value="ABC2_TM"/>
</dbReference>
<proteinExistence type="predicted"/>
<reference evidence="7" key="1">
    <citation type="submission" date="2019-08" db="EMBL/GenBank/DDBJ databases">
        <authorList>
            <person name="Kucharzyk K."/>
            <person name="Murdoch R.W."/>
            <person name="Higgins S."/>
            <person name="Loffler F."/>
        </authorList>
    </citation>
    <scope>NUCLEOTIDE SEQUENCE</scope>
</reference>
<evidence type="ECO:0000313" key="7">
    <source>
        <dbReference type="EMBL" id="MPN43530.1"/>
    </source>
</evidence>
<gene>
    <name evidence="7" type="primary">yhaP_15</name>
    <name evidence="7" type="ORF">SDC9_191090</name>
</gene>
<keyword evidence="2 5" id="KW-0812">Transmembrane</keyword>
<name>A0A645HXC5_9ZZZZ</name>
<feature type="transmembrane region" description="Helical" evidence="5">
    <location>
        <begin position="44"/>
        <end position="61"/>
    </location>
</feature>
<organism evidence="7">
    <name type="scientific">bioreactor metagenome</name>
    <dbReference type="NCBI Taxonomy" id="1076179"/>
    <lineage>
        <taxon>unclassified sequences</taxon>
        <taxon>metagenomes</taxon>
        <taxon>ecological metagenomes</taxon>
    </lineage>
</organism>
<evidence type="ECO:0000256" key="3">
    <source>
        <dbReference type="ARBA" id="ARBA00022989"/>
    </source>
</evidence>
<evidence type="ECO:0000256" key="5">
    <source>
        <dbReference type="SAM" id="Phobius"/>
    </source>
</evidence>
<sequence>MMVGFFSTPPSLIVYALIFFITGYFLYAFLYAAFASLVSRVEELNTVTMPVVLLFVVAFLVSMQGMADPSSTLMKVTSFIPFFAPMAMFLRISSGVVPFIEILISIILLIATVFLTAWFGARIYRMGVLMYGKPPKLTELRRMLKNYKSTYHV</sequence>
<feature type="domain" description="ABC-2 type transporter transmembrane" evidence="6">
    <location>
        <begin position="8"/>
        <end position="121"/>
    </location>
</feature>
<evidence type="ECO:0000259" key="6">
    <source>
        <dbReference type="Pfam" id="PF12698"/>
    </source>
</evidence>
<comment type="subcellular location">
    <subcellularLocation>
        <location evidence="1">Membrane</location>
        <topology evidence="1">Multi-pass membrane protein</topology>
    </subcellularLocation>
</comment>
<feature type="transmembrane region" description="Helical" evidence="5">
    <location>
        <begin position="12"/>
        <end position="38"/>
    </location>
</feature>
<dbReference type="AlphaFoldDB" id="A0A645HXC5"/>
<dbReference type="Pfam" id="PF12698">
    <property type="entry name" value="ABC2_membrane_3"/>
    <property type="match status" value="1"/>
</dbReference>
<evidence type="ECO:0000256" key="4">
    <source>
        <dbReference type="ARBA" id="ARBA00023136"/>
    </source>
</evidence>
<feature type="transmembrane region" description="Helical" evidence="5">
    <location>
        <begin position="99"/>
        <end position="121"/>
    </location>
</feature>
<evidence type="ECO:0000256" key="2">
    <source>
        <dbReference type="ARBA" id="ARBA00022692"/>
    </source>
</evidence>
<dbReference type="GO" id="GO:0140359">
    <property type="term" value="F:ABC-type transporter activity"/>
    <property type="evidence" value="ECO:0007669"/>
    <property type="project" value="InterPro"/>
</dbReference>
<keyword evidence="3 5" id="KW-1133">Transmembrane helix</keyword>
<dbReference type="EMBL" id="VSSQ01101976">
    <property type="protein sequence ID" value="MPN43530.1"/>
    <property type="molecule type" value="Genomic_DNA"/>
</dbReference>
<protein>
    <recommendedName>
        <fullName evidence="6">ABC-2 type transporter transmembrane domain-containing protein</fullName>
    </recommendedName>
</protein>
<keyword evidence="4 5" id="KW-0472">Membrane</keyword>